<evidence type="ECO:0000313" key="5">
    <source>
        <dbReference type="Proteomes" id="UP000590647"/>
    </source>
</evidence>
<dbReference type="InterPro" id="IPR050090">
    <property type="entry name" value="Tyrosine_recombinase_XerCD"/>
</dbReference>
<dbReference type="InterPro" id="IPR013762">
    <property type="entry name" value="Integrase-like_cat_sf"/>
</dbReference>
<sequence length="182" mass="20639">MIERITSSWRRRTAIPPHVAVWRSVRKHGETKTRKSRRTIALPKQVVDVLEEHMRWQKQGRASRGMEWSPTGRVFTTRSGEPLDAANVRRDFKAIVRKAGLEPERTPRELRHSFVSLLSDHGIPLERIALLVGHSSQSTTEAVYRKQLRPVITQGAEAMDDIFAEDQEGKAPEGDEEGDAVA</sequence>
<accession>A0A7W9LUF0</accession>
<proteinExistence type="predicted"/>
<dbReference type="AlphaFoldDB" id="A0A7W9LUF0"/>
<organism evidence="4 5">
    <name type="scientific">Streptomyces caelestis</name>
    <dbReference type="NCBI Taxonomy" id="36816"/>
    <lineage>
        <taxon>Bacteria</taxon>
        <taxon>Bacillati</taxon>
        <taxon>Actinomycetota</taxon>
        <taxon>Actinomycetes</taxon>
        <taxon>Kitasatosporales</taxon>
        <taxon>Streptomycetaceae</taxon>
        <taxon>Streptomyces</taxon>
    </lineage>
</organism>
<dbReference type="PANTHER" id="PTHR30349">
    <property type="entry name" value="PHAGE INTEGRASE-RELATED"/>
    <property type="match status" value="1"/>
</dbReference>
<gene>
    <name evidence="4" type="ORF">HDA41_004448</name>
</gene>
<keyword evidence="5" id="KW-1185">Reference proteome</keyword>
<dbReference type="GO" id="GO:0015074">
    <property type="term" value="P:DNA integration"/>
    <property type="evidence" value="ECO:0007669"/>
    <property type="project" value="InterPro"/>
</dbReference>
<reference evidence="4 5" key="1">
    <citation type="submission" date="2020-08" db="EMBL/GenBank/DDBJ databases">
        <title>Sequencing the genomes of 1000 actinobacteria strains.</title>
        <authorList>
            <person name="Klenk H.-P."/>
        </authorList>
    </citation>
    <scope>NUCLEOTIDE SEQUENCE [LARGE SCALE GENOMIC DNA]</scope>
    <source>
        <strain evidence="4 5">DSM 40084</strain>
    </source>
</reference>
<dbReference type="PANTHER" id="PTHR30349:SF64">
    <property type="entry name" value="PROPHAGE INTEGRASE INTD-RELATED"/>
    <property type="match status" value="1"/>
</dbReference>
<protein>
    <submittedName>
        <fullName evidence="4">Integrase</fullName>
    </submittedName>
</protein>
<dbReference type="InterPro" id="IPR002104">
    <property type="entry name" value="Integrase_catalytic"/>
</dbReference>
<evidence type="ECO:0000313" key="4">
    <source>
        <dbReference type="EMBL" id="MBB5796484.1"/>
    </source>
</evidence>
<dbReference type="GO" id="GO:0003677">
    <property type="term" value="F:DNA binding"/>
    <property type="evidence" value="ECO:0007669"/>
    <property type="project" value="InterPro"/>
</dbReference>
<dbReference type="Gene3D" id="1.10.443.10">
    <property type="entry name" value="Intergrase catalytic core"/>
    <property type="match status" value="1"/>
</dbReference>
<comment type="caution">
    <text evidence="4">The sequence shown here is derived from an EMBL/GenBank/DDBJ whole genome shotgun (WGS) entry which is preliminary data.</text>
</comment>
<dbReference type="Proteomes" id="UP000590647">
    <property type="component" value="Unassembled WGS sequence"/>
</dbReference>
<dbReference type="EMBL" id="JACHNE010000001">
    <property type="protein sequence ID" value="MBB5796484.1"/>
    <property type="molecule type" value="Genomic_DNA"/>
</dbReference>
<dbReference type="CDD" id="cd01189">
    <property type="entry name" value="INT_ICEBs1_C_like"/>
    <property type="match status" value="1"/>
</dbReference>
<name>A0A7W9LUF0_9ACTN</name>
<dbReference type="RefSeq" id="WP_230299458.1">
    <property type="nucleotide sequence ID" value="NZ_JACHNE010000001.1"/>
</dbReference>
<dbReference type="SUPFAM" id="SSF56349">
    <property type="entry name" value="DNA breaking-rejoining enzymes"/>
    <property type="match status" value="1"/>
</dbReference>
<evidence type="ECO:0000256" key="2">
    <source>
        <dbReference type="SAM" id="MobiDB-lite"/>
    </source>
</evidence>
<evidence type="ECO:0000259" key="3">
    <source>
        <dbReference type="PROSITE" id="PS51898"/>
    </source>
</evidence>
<dbReference type="Pfam" id="PF00589">
    <property type="entry name" value="Phage_integrase"/>
    <property type="match status" value="1"/>
</dbReference>
<feature type="region of interest" description="Disordered" evidence="2">
    <location>
        <begin position="158"/>
        <end position="182"/>
    </location>
</feature>
<keyword evidence="1" id="KW-0233">DNA recombination</keyword>
<feature type="domain" description="Tyr recombinase" evidence="3">
    <location>
        <begin position="1"/>
        <end position="160"/>
    </location>
</feature>
<dbReference type="GO" id="GO:0006310">
    <property type="term" value="P:DNA recombination"/>
    <property type="evidence" value="ECO:0007669"/>
    <property type="project" value="UniProtKB-KW"/>
</dbReference>
<dbReference type="PROSITE" id="PS51898">
    <property type="entry name" value="TYR_RECOMBINASE"/>
    <property type="match status" value="1"/>
</dbReference>
<evidence type="ECO:0000256" key="1">
    <source>
        <dbReference type="ARBA" id="ARBA00023172"/>
    </source>
</evidence>
<dbReference type="InterPro" id="IPR011010">
    <property type="entry name" value="DNA_brk_join_enz"/>
</dbReference>